<dbReference type="OrthoDB" id="2311687at2759"/>
<dbReference type="GeneID" id="34610278"/>
<feature type="region of interest" description="Disordered" evidence="1">
    <location>
        <begin position="70"/>
        <end position="92"/>
    </location>
</feature>
<dbReference type="PANTHER" id="PTHR28064:SF1">
    <property type="entry name" value="INNER KINETOCHORE SUBUNIT NKP2"/>
    <property type="match status" value="1"/>
</dbReference>
<dbReference type="STRING" id="1073090.A0A1L9SA57"/>
<gene>
    <name evidence="2" type="ORF">ASPZODRAFT_135489</name>
</gene>
<dbReference type="InterPro" id="IPR018565">
    <property type="entry name" value="Nkp2/Cnl2"/>
</dbReference>
<keyword evidence="3" id="KW-1185">Reference proteome</keyword>
<dbReference type="EMBL" id="KV878349">
    <property type="protein sequence ID" value="OJJ44044.1"/>
    <property type="molecule type" value="Genomic_DNA"/>
</dbReference>
<sequence>MAPSEESILCNFLLAPASLPTILSLQKFTELFPKRLRAHPQVKVLYRELQELREQDMDLVNKNIDQELQRGAKQKQELRKAQMNSGVDGMDADDRREMDIDIHLFGEQQQSLPADEYHGPSSLLSSIEAACVSVEHEIKAIDQEAATILSGLNATVGEL</sequence>
<dbReference type="RefSeq" id="XP_022578554.1">
    <property type="nucleotide sequence ID" value="XM_022723813.1"/>
</dbReference>
<accession>A0A1L9SA57</accession>
<dbReference type="VEuPathDB" id="FungiDB:ASPZODRAFT_135489"/>
<dbReference type="PANTHER" id="PTHR28064">
    <property type="entry name" value="INNER KINETOCHORE SUBUNIT NKP2"/>
    <property type="match status" value="1"/>
</dbReference>
<dbReference type="Pfam" id="PF09447">
    <property type="entry name" value="Cnl2_NKP2"/>
    <property type="match status" value="1"/>
</dbReference>
<reference evidence="3" key="1">
    <citation type="journal article" date="2017" name="Genome Biol.">
        <title>Comparative genomics reveals high biological diversity and specific adaptations in the industrially and medically important fungal genus Aspergillus.</title>
        <authorList>
            <person name="de Vries R.P."/>
            <person name="Riley R."/>
            <person name="Wiebenga A."/>
            <person name="Aguilar-Osorio G."/>
            <person name="Amillis S."/>
            <person name="Uchima C.A."/>
            <person name="Anderluh G."/>
            <person name="Asadollahi M."/>
            <person name="Askin M."/>
            <person name="Barry K."/>
            <person name="Battaglia E."/>
            <person name="Bayram O."/>
            <person name="Benocci T."/>
            <person name="Braus-Stromeyer S.A."/>
            <person name="Caldana C."/>
            <person name="Canovas D."/>
            <person name="Cerqueira G.C."/>
            <person name="Chen F."/>
            <person name="Chen W."/>
            <person name="Choi C."/>
            <person name="Clum A."/>
            <person name="Dos Santos R.A."/>
            <person name="Damasio A.R."/>
            <person name="Diallinas G."/>
            <person name="Emri T."/>
            <person name="Fekete E."/>
            <person name="Flipphi M."/>
            <person name="Freyberg S."/>
            <person name="Gallo A."/>
            <person name="Gournas C."/>
            <person name="Habgood R."/>
            <person name="Hainaut M."/>
            <person name="Harispe M.L."/>
            <person name="Henrissat B."/>
            <person name="Hilden K.S."/>
            <person name="Hope R."/>
            <person name="Hossain A."/>
            <person name="Karabika E."/>
            <person name="Karaffa L."/>
            <person name="Karanyi Z."/>
            <person name="Krasevec N."/>
            <person name="Kuo A."/>
            <person name="Kusch H."/>
            <person name="LaButti K."/>
            <person name="Lagendijk E.L."/>
            <person name="Lapidus A."/>
            <person name="Levasseur A."/>
            <person name="Lindquist E."/>
            <person name="Lipzen A."/>
            <person name="Logrieco A.F."/>
            <person name="MacCabe A."/>
            <person name="Maekelae M.R."/>
            <person name="Malavazi I."/>
            <person name="Melin P."/>
            <person name="Meyer V."/>
            <person name="Mielnichuk N."/>
            <person name="Miskei M."/>
            <person name="Molnar A.P."/>
            <person name="Mule G."/>
            <person name="Ngan C.Y."/>
            <person name="Orejas M."/>
            <person name="Orosz E."/>
            <person name="Ouedraogo J.P."/>
            <person name="Overkamp K.M."/>
            <person name="Park H.-S."/>
            <person name="Perrone G."/>
            <person name="Piumi F."/>
            <person name="Punt P.J."/>
            <person name="Ram A.F."/>
            <person name="Ramon A."/>
            <person name="Rauscher S."/>
            <person name="Record E."/>
            <person name="Riano-Pachon D.M."/>
            <person name="Robert V."/>
            <person name="Roehrig J."/>
            <person name="Ruller R."/>
            <person name="Salamov A."/>
            <person name="Salih N.S."/>
            <person name="Samson R.A."/>
            <person name="Sandor E."/>
            <person name="Sanguinetti M."/>
            <person name="Schuetze T."/>
            <person name="Sepcic K."/>
            <person name="Shelest E."/>
            <person name="Sherlock G."/>
            <person name="Sophianopoulou V."/>
            <person name="Squina F.M."/>
            <person name="Sun H."/>
            <person name="Susca A."/>
            <person name="Todd R.B."/>
            <person name="Tsang A."/>
            <person name="Unkles S.E."/>
            <person name="van de Wiele N."/>
            <person name="van Rossen-Uffink D."/>
            <person name="Oliveira J.V."/>
            <person name="Vesth T.C."/>
            <person name="Visser J."/>
            <person name="Yu J.-H."/>
            <person name="Zhou M."/>
            <person name="Andersen M.R."/>
            <person name="Archer D.B."/>
            <person name="Baker S.E."/>
            <person name="Benoit I."/>
            <person name="Brakhage A.A."/>
            <person name="Braus G.H."/>
            <person name="Fischer R."/>
            <person name="Frisvad J.C."/>
            <person name="Goldman G.H."/>
            <person name="Houbraken J."/>
            <person name="Oakley B."/>
            <person name="Pocsi I."/>
            <person name="Scazzocchio C."/>
            <person name="Seiboth B."/>
            <person name="vanKuyk P.A."/>
            <person name="Wortman J."/>
            <person name="Dyer P.S."/>
            <person name="Grigoriev I.V."/>
        </authorList>
    </citation>
    <scope>NUCLEOTIDE SEQUENCE [LARGE SCALE GENOMIC DNA]</scope>
    <source>
        <strain evidence="3">CBS 506.65</strain>
    </source>
</reference>
<evidence type="ECO:0000313" key="3">
    <source>
        <dbReference type="Proteomes" id="UP000184188"/>
    </source>
</evidence>
<evidence type="ECO:0000256" key="1">
    <source>
        <dbReference type="SAM" id="MobiDB-lite"/>
    </source>
</evidence>
<name>A0A1L9SA57_9EURO</name>
<dbReference type="Proteomes" id="UP000184188">
    <property type="component" value="Unassembled WGS sequence"/>
</dbReference>
<protein>
    <submittedName>
        <fullName evidence="2">Uncharacterized protein</fullName>
    </submittedName>
</protein>
<organism evidence="2 3">
    <name type="scientific">Penicilliopsis zonata CBS 506.65</name>
    <dbReference type="NCBI Taxonomy" id="1073090"/>
    <lineage>
        <taxon>Eukaryota</taxon>
        <taxon>Fungi</taxon>
        <taxon>Dikarya</taxon>
        <taxon>Ascomycota</taxon>
        <taxon>Pezizomycotina</taxon>
        <taxon>Eurotiomycetes</taxon>
        <taxon>Eurotiomycetidae</taxon>
        <taxon>Eurotiales</taxon>
        <taxon>Aspergillaceae</taxon>
        <taxon>Penicilliopsis</taxon>
    </lineage>
</organism>
<feature type="non-terminal residue" evidence="2">
    <location>
        <position position="159"/>
    </location>
</feature>
<dbReference type="GO" id="GO:0031511">
    <property type="term" value="C:Mis6-Sim4 complex"/>
    <property type="evidence" value="ECO:0007669"/>
    <property type="project" value="TreeGrafter"/>
</dbReference>
<dbReference type="AlphaFoldDB" id="A0A1L9SA57"/>
<dbReference type="GO" id="GO:0007059">
    <property type="term" value="P:chromosome segregation"/>
    <property type="evidence" value="ECO:0007669"/>
    <property type="project" value="TreeGrafter"/>
</dbReference>
<feature type="compositionally biased region" description="Basic and acidic residues" evidence="1">
    <location>
        <begin position="70"/>
        <end position="80"/>
    </location>
</feature>
<evidence type="ECO:0000313" key="2">
    <source>
        <dbReference type="EMBL" id="OJJ44044.1"/>
    </source>
</evidence>
<proteinExistence type="predicted"/>